<dbReference type="CDD" id="cd18280">
    <property type="entry name" value="BTB_POZ_BPM_plant"/>
    <property type="match status" value="1"/>
</dbReference>
<proteinExistence type="inferred from homology"/>
<dbReference type="AlphaFoldDB" id="A0A2T7D9Q4"/>
<feature type="domain" description="BTB" evidence="3">
    <location>
        <begin position="165"/>
        <end position="232"/>
    </location>
</feature>
<dbReference type="Pfam" id="PF22486">
    <property type="entry name" value="MATH_2"/>
    <property type="match status" value="1"/>
</dbReference>
<accession>A0A2T7D9Q4</accession>
<dbReference type="Gramene" id="PUZ52294">
    <property type="protein sequence ID" value="PUZ52294"/>
    <property type="gene ID" value="GQ55_6G258600"/>
</dbReference>
<dbReference type="PANTHER" id="PTHR26379">
    <property type="entry name" value="BTB/POZ AND MATH DOMAIN-CONTAINING PROTEIN 1"/>
    <property type="match status" value="1"/>
</dbReference>
<evidence type="ECO:0000256" key="1">
    <source>
        <dbReference type="ARBA" id="ARBA00004906"/>
    </source>
</evidence>
<dbReference type="PROSITE" id="PS50097">
    <property type="entry name" value="BTB"/>
    <property type="match status" value="1"/>
</dbReference>
<organism evidence="5 6">
    <name type="scientific">Panicum hallii var. hallii</name>
    <dbReference type="NCBI Taxonomy" id="1504633"/>
    <lineage>
        <taxon>Eukaryota</taxon>
        <taxon>Viridiplantae</taxon>
        <taxon>Streptophyta</taxon>
        <taxon>Embryophyta</taxon>
        <taxon>Tracheophyta</taxon>
        <taxon>Spermatophyta</taxon>
        <taxon>Magnoliopsida</taxon>
        <taxon>Liliopsida</taxon>
        <taxon>Poales</taxon>
        <taxon>Poaceae</taxon>
        <taxon>PACMAD clade</taxon>
        <taxon>Panicoideae</taxon>
        <taxon>Panicodae</taxon>
        <taxon>Paniceae</taxon>
        <taxon>Panicinae</taxon>
        <taxon>Panicum</taxon>
        <taxon>Panicum sect. Panicum</taxon>
    </lineage>
</organism>
<dbReference type="Gene3D" id="2.60.210.10">
    <property type="entry name" value="Apoptosis, Tumor Necrosis Factor Receptor Associated Protein 2, Chain A"/>
    <property type="match status" value="1"/>
</dbReference>
<dbReference type="SUPFAM" id="SSF54695">
    <property type="entry name" value="POZ domain"/>
    <property type="match status" value="1"/>
</dbReference>
<evidence type="ECO:0000313" key="5">
    <source>
        <dbReference type="EMBL" id="PUZ52294.1"/>
    </source>
</evidence>
<comment type="similarity">
    <text evidence="2">Belongs to the Tdpoz family.</text>
</comment>
<dbReference type="InterPro" id="IPR045005">
    <property type="entry name" value="BPM1-6"/>
</dbReference>
<evidence type="ECO:0000259" key="4">
    <source>
        <dbReference type="PROSITE" id="PS50144"/>
    </source>
</evidence>
<dbReference type="SUPFAM" id="SSF49599">
    <property type="entry name" value="TRAF domain-like"/>
    <property type="match status" value="1"/>
</dbReference>
<dbReference type="Proteomes" id="UP000244336">
    <property type="component" value="Chromosome 6"/>
</dbReference>
<protein>
    <recommendedName>
        <fullName evidence="7">BTB domain-containing protein</fullName>
    </recommendedName>
</protein>
<dbReference type="Gene3D" id="1.25.40.420">
    <property type="match status" value="1"/>
</dbReference>
<dbReference type="PANTHER" id="PTHR26379:SF504">
    <property type="entry name" value="OS08G0523800 PROTEIN"/>
    <property type="match status" value="1"/>
</dbReference>
<feature type="domain" description="MATH" evidence="4">
    <location>
        <begin position="8"/>
        <end position="136"/>
    </location>
</feature>
<keyword evidence="6" id="KW-1185">Reference proteome</keyword>
<dbReference type="Pfam" id="PF00651">
    <property type="entry name" value="BTB"/>
    <property type="match status" value="1"/>
</dbReference>
<evidence type="ECO:0000313" key="6">
    <source>
        <dbReference type="Proteomes" id="UP000244336"/>
    </source>
</evidence>
<evidence type="ECO:0008006" key="7">
    <source>
        <dbReference type="Google" id="ProtNLM"/>
    </source>
</evidence>
<evidence type="ECO:0000256" key="2">
    <source>
        <dbReference type="ARBA" id="ARBA00010846"/>
    </source>
</evidence>
<gene>
    <name evidence="5" type="ORF">GQ55_6G258600</name>
</gene>
<dbReference type="PROSITE" id="PS50144">
    <property type="entry name" value="MATH"/>
    <property type="match status" value="1"/>
</dbReference>
<dbReference type="Gene3D" id="3.30.710.10">
    <property type="entry name" value="Potassium Channel Kv1.1, Chain A"/>
    <property type="match status" value="1"/>
</dbReference>
<dbReference type="InterPro" id="IPR056423">
    <property type="entry name" value="BACK_BPM_SPOP"/>
</dbReference>
<comment type="pathway">
    <text evidence="1">Protein modification; protein ubiquitination.</text>
</comment>
<dbReference type="InterPro" id="IPR000210">
    <property type="entry name" value="BTB/POZ_dom"/>
</dbReference>
<dbReference type="Pfam" id="PF24570">
    <property type="entry name" value="BACK_BPM_SPOP"/>
    <property type="match status" value="1"/>
</dbReference>
<dbReference type="GO" id="GO:0016567">
    <property type="term" value="P:protein ubiquitination"/>
    <property type="evidence" value="ECO:0007669"/>
    <property type="project" value="InterPro"/>
</dbReference>
<reference evidence="5 6" key="1">
    <citation type="submission" date="2018-04" db="EMBL/GenBank/DDBJ databases">
        <title>WGS assembly of Panicum hallii var. hallii HAL2.</title>
        <authorList>
            <person name="Lovell J."/>
            <person name="Jenkins J."/>
            <person name="Lowry D."/>
            <person name="Mamidi S."/>
            <person name="Sreedasyam A."/>
            <person name="Weng X."/>
            <person name="Barry K."/>
            <person name="Bonette J."/>
            <person name="Campitelli B."/>
            <person name="Daum C."/>
            <person name="Gordon S."/>
            <person name="Gould B."/>
            <person name="Lipzen A."/>
            <person name="MacQueen A."/>
            <person name="Palacio-Mejia J."/>
            <person name="Plott C."/>
            <person name="Shakirov E."/>
            <person name="Shu S."/>
            <person name="Yoshinaga Y."/>
            <person name="Zane M."/>
            <person name="Rokhsar D."/>
            <person name="Grimwood J."/>
            <person name="Schmutz J."/>
            <person name="Juenger T."/>
        </authorList>
    </citation>
    <scope>NUCLEOTIDE SEQUENCE [LARGE SCALE GENOMIC DNA]</scope>
    <source>
        <strain evidence="6">cv. HAL2</strain>
    </source>
</reference>
<dbReference type="SMART" id="SM00225">
    <property type="entry name" value="BTB"/>
    <property type="match status" value="1"/>
</dbReference>
<dbReference type="OrthoDB" id="670584at2759"/>
<dbReference type="InterPro" id="IPR011333">
    <property type="entry name" value="SKP1/BTB/POZ_sf"/>
</dbReference>
<dbReference type="CDD" id="cd00121">
    <property type="entry name" value="MATH"/>
    <property type="match status" value="1"/>
</dbReference>
<sequence length="332" mass="36856">MMDSTSAVVEFKVNYEQTKHLDAGEAVHSDAFPAGGHMWRINYYPRGNRGIEEANDGSHVSIFVELLSKSRSAVRATFEALLIGKGGEPSLNLARRIGVHVFHTGNRKLGWPQFLRQTDLAKVYLEEGHITFVCAVMVLRRNPIPTPCSDIVKHLGNLLDRGDGSDVSFVVDGETFHAHRAVLAARSPVFSAELLGPMTEAAMPSITLHDITPAAFRAMLRFMYTDVFPGDDELGESPSEMVQHLLAAADRYALDRLKLMCAQKLWENVSVDTVVDALACADMYSCLELKSRCIGFVVEEKNFKKVVLTEGFLNLWQKFPSTIAEVRERVGT</sequence>
<name>A0A2T7D9Q4_9POAL</name>
<dbReference type="InterPro" id="IPR002083">
    <property type="entry name" value="MATH/TRAF_dom"/>
</dbReference>
<dbReference type="EMBL" id="CM009754">
    <property type="protein sequence ID" value="PUZ52294.1"/>
    <property type="molecule type" value="Genomic_DNA"/>
</dbReference>
<evidence type="ECO:0000259" key="3">
    <source>
        <dbReference type="PROSITE" id="PS50097"/>
    </source>
</evidence>
<dbReference type="InterPro" id="IPR008974">
    <property type="entry name" value="TRAF-like"/>
</dbReference>